<evidence type="ECO:0000313" key="2">
    <source>
        <dbReference type="Proteomes" id="UP000800094"/>
    </source>
</evidence>
<organism evidence="1 2">
    <name type="scientific">Trematosphaeria pertusa</name>
    <dbReference type="NCBI Taxonomy" id="390896"/>
    <lineage>
        <taxon>Eukaryota</taxon>
        <taxon>Fungi</taxon>
        <taxon>Dikarya</taxon>
        <taxon>Ascomycota</taxon>
        <taxon>Pezizomycotina</taxon>
        <taxon>Dothideomycetes</taxon>
        <taxon>Pleosporomycetidae</taxon>
        <taxon>Pleosporales</taxon>
        <taxon>Massarineae</taxon>
        <taxon>Trematosphaeriaceae</taxon>
        <taxon>Trematosphaeria</taxon>
    </lineage>
</organism>
<protein>
    <submittedName>
        <fullName evidence="1">Uncharacterized protein</fullName>
    </submittedName>
</protein>
<accession>A0A6A6HS06</accession>
<name>A0A6A6HS06_9PLEO</name>
<dbReference type="Proteomes" id="UP000800094">
    <property type="component" value="Unassembled WGS sequence"/>
</dbReference>
<dbReference type="AlphaFoldDB" id="A0A6A6HS06"/>
<dbReference type="GeneID" id="54573828"/>
<keyword evidence="2" id="KW-1185">Reference proteome</keyword>
<evidence type="ECO:0000313" key="1">
    <source>
        <dbReference type="EMBL" id="KAF2240781.1"/>
    </source>
</evidence>
<dbReference type="EMBL" id="ML987215">
    <property type="protein sequence ID" value="KAF2240781.1"/>
    <property type="molecule type" value="Genomic_DNA"/>
</dbReference>
<dbReference type="RefSeq" id="XP_033675785.1">
    <property type="nucleotide sequence ID" value="XM_033820498.1"/>
</dbReference>
<gene>
    <name evidence="1" type="ORF">BU26DRAFT_189752</name>
</gene>
<proteinExistence type="predicted"/>
<reference evidence="1" key="1">
    <citation type="journal article" date="2020" name="Stud. Mycol.">
        <title>101 Dothideomycetes genomes: a test case for predicting lifestyles and emergence of pathogens.</title>
        <authorList>
            <person name="Haridas S."/>
            <person name="Albert R."/>
            <person name="Binder M."/>
            <person name="Bloem J."/>
            <person name="Labutti K."/>
            <person name="Salamov A."/>
            <person name="Andreopoulos B."/>
            <person name="Baker S."/>
            <person name="Barry K."/>
            <person name="Bills G."/>
            <person name="Bluhm B."/>
            <person name="Cannon C."/>
            <person name="Castanera R."/>
            <person name="Culley D."/>
            <person name="Daum C."/>
            <person name="Ezra D."/>
            <person name="Gonzalez J."/>
            <person name="Henrissat B."/>
            <person name="Kuo A."/>
            <person name="Liang C."/>
            <person name="Lipzen A."/>
            <person name="Lutzoni F."/>
            <person name="Magnuson J."/>
            <person name="Mondo S."/>
            <person name="Nolan M."/>
            <person name="Ohm R."/>
            <person name="Pangilinan J."/>
            <person name="Park H.-J."/>
            <person name="Ramirez L."/>
            <person name="Alfaro M."/>
            <person name="Sun H."/>
            <person name="Tritt A."/>
            <person name="Yoshinaga Y."/>
            <person name="Zwiers L.-H."/>
            <person name="Turgeon B."/>
            <person name="Goodwin S."/>
            <person name="Spatafora J."/>
            <person name="Crous P."/>
            <person name="Grigoriev I."/>
        </authorList>
    </citation>
    <scope>NUCLEOTIDE SEQUENCE</scope>
    <source>
        <strain evidence="1">CBS 122368</strain>
    </source>
</reference>
<sequence>MGPSAKASMSVHIISANRTERQAPCDQFEEVTRVCVPSKARKAYTVLLETYRNKHLNDVQHVFRTYFQKHHQPSACCWPAHARSPLLSSERMSTVTREARKLACLARRRQSSLYNDAQRRSPRKTTSIMTFKRSGYTFHSRPASIRRRPC</sequence>